<organism evidence="3 4">
    <name type="scientific">Nocardia jiangxiensis</name>
    <dbReference type="NCBI Taxonomy" id="282685"/>
    <lineage>
        <taxon>Bacteria</taxon>
        <taxon>Bacillati</taxon>
        <taxon>Actinomycetota</taxon>
        <taxon>Actinomycetes</taxon>
        <taxon>Mycobacteriales</taxon>
        <taxon>Nocardiaceae</taxon>
        <taxon>Nocardia</taxon>
    </lineage>
</organism>
<gene>
    <name evidence="3" type="ORF">ACFYXQ_01350</name>
</gene>
<reference evidence="3 4" key="1">
    <citation type="submission" date="2024-10" db="EMBL/GenBank/DDBJ databases">
        <title>The Natural Products Discovery Center: Release of the First 8490 Sequenced Strains for Exploring Actinobacteria Biosynthetic Diversity.</title>
        <authorList>
            <person name="Kalkreuter E."/>
            <person name="Kautsar S.A."/>
            <person name="Yang D."/>
            <person name="Bader C.D."/>
            <person name="Teijaro C.N."/>
            <person name="Fluegel L."/>
            <person name="Davis C.M."/>
            <person name="Simpson J.R."/>
            <person name="Lauterbach L."/>
            <person name="Steele A.D."/>
            <person name="Gui C."/>
            <person name="Meng S."/>
            <person name="Li G."/>
            <person name="Viehrig K."/>
            <person name="Ye F."/>
            <person name="Su P."/>
            <person name="Kiefer A.F."/>
            <person name="Nichols A."/>
            <person name="Cepeda A.J."/>
            <person name="Yan W."/>
            <person name="Fan B."/>
            <person name="Jiang Y."/>
            <person name="Adhikari A."/>
            <person name="Zheng C.-J."/>
            <person name="Schuster L."/>
            <person name="Cowan T.M."/>
            <person name="Smanski M.J."/>
            <person name="Chevrette M.G."/>
            <person name="De Carvalho L.P.S."/>
            <person name="Shen B."/>
        </authorList>
    </citation>
    <scope>NUCLEOTIDE SEQUENCE [LARGE SCALE GENOMIC DNA]</scope>
    <source>
        <strain evidence="3 4">NPDC002593</strain>
    </source>
</reference>
<feature type="transmembrane region" description="Helical" evidence="2">
    <location>
        <begin position="12"/>
        <end position="32"/>
    </location>
</feature>
<accession>A0ABW6RQZ0</accession>
<keyword evidence="2" id="KW-1133">Transmembrane helix</keyword>
<keyword evidence="2" id="KW-0472">Membrane</keyword>
<protein>
    <submittedName>
        <fullName evidence="3">Uncharacterized protein</fullName>
    </submittedName>
</protein>
<dbReference type="RefSeq" id="WP_040827709.1">
    <property type="nucleotide sequence ID" value="NZ_JBIAQY010000001.1"/>
</dbReference>
<dbReference type="EMBL" id="JBIAQY010000001">
    <property type="protein sequence ID" value="MFF3566409.1"/>
    <property type="molecule type" value="Genomic_DNA"/>
</dbReference>
<feature type="compositionally biased region" description="Low complexity" evidence="1">
    <location>
        <begin position="71"/>
        <end position="80"/>
    </location>
</feature>
<evidence type="ECO:0000256" key="2">
    <source>
        <dbReference type="SAM" id="Phobius"/>
    </source>
</evidence>
<proteinExistence type="predicted"/>
<keyword evidence="2" id="KW-0812">Transmembrane</keyword>
<keyword evidence="4" id="KW-1185">Reference proteome</keyword>
<evidence type="ECO:0000313" key="4">
    <source>
        <dbReference type="Proteomes" id="UP001601992"/>
    </source>
</evidence>
<name>A0ABW6RQZ0_9NOCA</name>
<feature type="region of interest" description="Disordered" evidence="1">
    <location>
        <begin position="67"/>
        <end position="96"/>
    </location>
</feature>
<evidence type="ECO:0000313" key="3">
    <source>
        <dbReference type="EMBL" id="MFF3566409.1"/>
    </source>
</evidence>
<feature type="transmembrane region" description="Helical" evidence="2">
    <location>
        <begin position="143"/>
        <end position="164"/>
    </location>
</feature>
<comment type="caution">
    <text evidence="3">The sequence shown here is derived from an EMBL/GenBank/DDBJ whole genome shotgun (WGS) entry which is preliminary data.</text>
</comment>
<sequence>MSRRPEHLATGYVRVAGLLTLLLGILVMHVFIASHASSRSAEHSATQSLPHAMSPSIDHHAVPMATHDDSTAMTAPSAPTARHHPASDHPMSPVADQHAMPMATHDDAAIARHHPAAMTALTSMMMPGEGMDPGCADCCVLPGGVHACVFILTALVLLLGLALLGRVGDDADASARTVRGWAARHARPPPWTTLSLAELSILRI</sequence>
<evidence type="ECO:0000256" key="1">
    <source>
        <dbReference type="SAM" id="MobiDB-lite"/>
    </source>
</evidence>
<dbReference type="Proteomes" id="UP001601992">
    <property type="component" value="Unassembled WGS sequence"/>
</dbReference>